<feature type="domain" description="Polysaccharide pyruvyl transferase" evidence="1">
    <location>
        <begin position="58"/>
        <end position="364"/>
    </location>
</feature>
<dbReference type="Proteomes" id="UP000199577">
    <property type="component" value="Unassembled WGS sequence"/>
</dbReference>
<dbReference type="STRING" id="623281.SAMN05421747_105155"/>
<dbReference type="AlphaFoldDB" id="A0A1I1GYX2"/>
<dbReference type="GO" id="GO:0016740">
    <property type="term" value="F:transferase activity"/>
    <property type="evidence" value="ECO:0007669"/>
    <property type="project" value="UniProtKB-KW"/>
</dbReference>
<evidence type="ECO:0000313" key="2">
    <source>
        <dbReference type="EMBL" id="SFC16696.1"/>
    </source>
</evidence>
<keyword evidence="3" id="KW-1185">Reference proteome</keyword>
<dbReference type="InterPro" id="IPR006311">
    <property type="entry name" value="TAT_signal"/>
</dbReference>
<protein>
    <submittedName>
        <fullName evidence="2">Polysaccharide pyruvyl transferase</fullName>
    </submittedName>
</protein>
<evidence type="ECO:0000259" key="1">
    <source>
        <dbReference type="Pfam" id="PF04230"/>
    </source>
</evidence>
<dbReference type="PROSITE" id="PS51318">
    <property type="entry name" value="TAT"/>
    <property type="match status" value="1"/>
</dbReference>
<proteinExistence type="predicted"/>
<keyword evidence="2" id="KW-0808">Transferase</keyword>
<sequence length="438" mass="49208">MKSTDSLGMKAYNRRGWLRTAATAGIGAVISSALTTCTRGADGKVKTILVVSGWQDVNIGDIAHTPGLLNVLQVFLPDAKIILWKKSHSEAVKVLLETNFPDVKIIYGHVSKEGDVNSQEVIEAMDAADILIHGSGPSVVGKDNLRAWLNHTDKPFGIFGDTIAHIDPDLKSILDMAKFIFTRETRSLKVIEENRIAAKRVMFGPDATFYFNLTNGERAQRFLHDAGLEGHEFICVIPRLRYTPYYKIRPNNGGWSEEKIADVEAHNDKWKEVDHSKLREVMIAWVRDSGGKVLVCPEMTYQVDIMDELLIDPLPEDVKPNVLKRGYWLPDEAASIYSRAKAVFSFECHSPIIALHAGTPSFYLRQPEDTIKGQMYYDLGMDDWVFEMDGTDAWQLVSEARKVWNDYPAAKAAVASVMDRVNKLYGQCIKAIKQELYQ</sequence>
<organism evidence="2 3">
    <name type="scientific">Parapedobacter composti</name>
    <dbReference type="NCBI Taxonomy" id="623281"/>
    <lineage>
        <taxon>Bacteria</taxon>
        <taxon>Pseudomonadati</taxon>
        <taxon>Bacteroidota</taxon>
        <taxon>Sphingobacteriia</taxon>
        <taxon>Sphingobacteriales</taxon>
        <taxon>Sphingobacteriaceae</taxon>
        <taxon>Parapedobacter</taxon>
    </lineage>
</organism>
<evidence type="ECO:0000313" key="3">
    <source>
        <dbReference type="Proteomes" id="UP000199577"/>
    </source>
</evidence>
<reference evidence="2 3" key="1">
    <citation type="submission" date="2016-10" db="EMBL/GenBank/DDBJ databases">
        <authorList>
            <person name="de Groot N.N."/>
        </authorList>
    </citation>
    <scope>NUCLEOTIDE SEQUENCE [LARGE SCALE GENOMIC DNA]</scope>
    <source>
        <strain evidence="2 3">DSM 22900</strain>
    </source>
</reference>
<dbReference type="Pfam" id="PF04230">
    <property type="entry name" value="PS_pyruv_trans"/>
    <property type="match status" value="1"/>
</dbReference>
<name>A0A1I1GYX2_9SPHI</name>
<dbReference type="InterPro" id="IPR007345">
    <property type="entry name" value="Polysacch_pyruvyl_Trfase"/>
</dbReference>
<gene>
    <name evidence="2" type="ORF">SAMN05421747_105155</name>
</gene>
<dbReference type="EMBL" id="FOLL01000005">
    <property type="protein sequence ID" value="SFC16696.1"/>
    <property type="molecule type" value="Genomic_DNA"/>
</dbReference>
<accession>A0A1I1GYX2</accession>